<dbReference type="PANTHER" id="PTHR43796">
    <property type="entry name" value="CARBOXYNORSPERMIDINE SYNTHASE"/>
    <property type="match status" value="1"/>
</dbReference>
<evidence type="ECO:0000313" key="4">
    <source>
        <dbReference type="Proteomes" id="UP000236884"/>
    </source>
</evidence>
<dbReference type="InterPro" id="IPR025311">
    <property type="entry name" value="DUF4166"/>
</dbReference>
<accession>A0A0S3PQ87</accession>
<keyword evidence="4" id="KW-1185">Reference proteome</keyword>
<dbReference type="SUPFAM" id="SSF51735">
    <property type="entry name" value="NAD(P)-binding Rossmann-fold domains"/>
    <property type="match status" value="1"/>
</dbReference>
<dbReference type="Proteomes" id="UP000236884">
    <property type="component" value="Chromosome"/>
</dbReference>
<proteinExistence type="predicted"/>
<sequence length="550" mass="59464">MSRRVLVIGGTGAFGERLVEGLLWRTDAAVLIGARGVDRAEGVARRLRILFPDRTIESVAIDTATLTAETLRALDLFIVADAAGPFQHAQPATARAAIAAGCHYIDLADARDFVAAFPALDEQAKAAGVVALTGASSTPALSHAALDEITRGWRAIDRVDVAISPGNRAPRGLSVVQAILGRTGKPARVFTGGRWREAPGWGLLIRRRLPGLGKRWLSLVETPDLDLLPQRYAPRDRAIFRAGFELAFMHLGLWLASLPVRIGLLPTLLPLAKPFHWIADRLFRYGTDRGGMIVTASGRDAGDNRVQAWWAVIAPTGDGPNIPTLPALAAVRALLAGRDIAPGARACVDVLNLADIADEFRRFRIVTRQRARPQSLYARVLRDSLNEVPAPIRAGHTVDGRLVLAGMASIEGAANAAGRLFARLFGFPPAGQNIPVRVEMTENEDAEVWTRTFGTRRFKSRLSEAGPGHMDEQFGLVSIRLAVTADRQGVTMRSVSARLGPIPLPAWLTPRSRAIETVDSAGRFTFDVPIAMPLLGQVVRYRGWLKPSTA</sequence>
<evidence type="ECO:0000259" key="2">
    <source>
        <dbReference type="Pfam" id="PF13761"/>
    </source>
</evidence>
<dbReference type="InterPro" id="IPR036291">
    <property type="entry name" value="NAD(P)-bd_dom_sf"/>
</dbReference>
<dbReference type="OrthoDB" id="528778at2"/>
<dbReference type="AlphaFoldDB" id="A0A0S3PQ87"/>
<feature type="domain" description="Saccharopine dehydrogenase NADP binding" evidence="1">
    <location>
        <begin position="5"/>
        <end position="132"/>
    </location>
</feature>
<reference evidence="3 4" key="1">
    <citation type="submission" date="2015-08" db="EMBL/GenBank/DDBJ databases">
        <title>Investigation of the bacterial diversity of lava forest soil.</title>
        <authorList>
            <person name="Lee J.S."/>
        </authorList>
    </citation>
    <scope>NUCLEOTIDE SEQUENCE [LARGE SCALE GENOMIC DNA]</scope>
    <source>
        <strain evidence="3 4">GJW-30</strain>
    </source>
</reference>
<dbReference type="Gene3D" id="3.40.50.720">
    <property type="entry name" value="NAD(P)-binding Rossmann-like Domain"/>
    <property type="match status" value="1"/>
</dbReference>
<evidence type="ECO:0000313" key="3">
    <source>
        <dbReference type="EMBL" id="BAT58130.1"/>
    </source>
</evidence>
<dbReference type="KEGG" id="vgo:GJW-30_1_00646"/>
<gene>
    <name evidence="3" type="ORF">GJW-30_1_00646</name>
</gene>
<feature type="domain" description="DUF4166" evidence="2">
    <location>
        <begin position="390"/>
        <end position="545"/>
    </location>
</feature>
<dbReference type="Pfam" id="PF13761">
    <property type="entry name" value="DUF4166"/>
    <property type="match status" value="1"/>
</dbReference>
<protein>
    <submittedName>
        <fullName evidence="3">Saccharopine dehydrogenase</fullName>
    </submittedName>
</protein>
<dbReference type="EMBL" id="AP014946">
    <property type="protein sequence ID" value="BAT58130.1"/>
    <property type="molecule type" value="Genomic_DNA"/>
</dbReference>
<organism evidence="3 4">
    <name type="scientific">Variibacter gotjawalensis</name>
    <dbReference type="NCBI Taxonomy" id="1333996"/>
    <lineage>
        <taxon>Bacteria</taxon>
        <taxon>Pseudomonadati</taxon>
        <taxon>Pseudomonadota</taxon>
        <taxon>Alphaproteobacteria</taxon>
        <taxon>Hyphomicrobiales</taxon>
        <taxon>Nitrobacteraceae</taxon>
        <taxon>Variibacter</taxon>
    </lineage>
</organism>
<dbReference type="InterPro" id="IPR005097">
    <property type="entry name" value="Sacchrp_dh_NADP-bd"/>
</dbReference>
<evidence type="ECO:0000259" key="1">
    <source>
        <dbReference type="Pfam" id="PF03435"/>
    </source>
</evidence>
<dbReference type="Pfam" id="PF03435">
    <property type="entry name" value="Sacchrp_dh_NADP"/>
    <property type="match status" value="1"/>
</dbReference>
<name>A0A0S3PQ87_9BRAD</name>
<dbReference type="RefSeq" id="WP_096351588.1">
    <property type="nucleotide sequence ID" value="NZ_AP014946.1"/>
</dbReference>
<dbReference type="PANTHER" id="PTHR43796:SF2">
    <property type="entry name" value="CARBOXYNORSPERMIDINE SYNTHASE"/>
    <property type="match status" value="1"/>
</dbReference>